<dbReference type="Gene3D" id="3.30.450.20">
    <property type="entry name" value="PAS domain"/>
    <property type="match status" value="1"/>
</dbReference>
<dbReference type="RefSeq" id="WP_173750097.1">
    <property type="nucleotide sequence ID" value="NZ_JAAITA010000026.1"/>
</dbReference>
<organism evidence="2 3">
    <name type="scientific">Blautia hansenii</name>
    <name type="common">Ruminococcus hansenii</name>
    <dbReference type="NCBI Taxonomy" id="1322"/>
    <lineage>
        <taxon>Bacteria</taxon>
        <taxon>Bacillati</taxon>
        <taxon>Bacillota</taxon>
        <taxon>Clostridia</taxon>
        <taxon>Lachnospirales</taxon>
        <taxon>Lachnospiraceae</taxon>
        <taxon>Blautia</taxon>
    </lineage>
</organism>
<evidence type="ECO:0000259" key="1">
    <source>
        <dbReference type="Pfam" id="PF08447"/>
    </source>
</evidence>
<evidence type="ECO:0000313" key="2">
    <source>
        <dbReference type="EMBL" id="NSJ87207.1"/>
    </source>
</evidence>
<dbReference type="InterPro" id="IPR013655">
    <property type="entry name" value="PAS_fold_3"/>
</dbReference>
<dbReference type="Proteomes" id="UP000822142">
    <property type="component" value="Unassembled WGS sequence"/>
</dbReference>
<keyword evidence="3" id="KW-1185">Reference proteome</keyword>
<accession>A0ABX2IFN2</accession>
<comment type="caution">
    <text evidence="2">The sequence shown here is derived from an EMBL/GenBank/DDBJ whole genome shotgun (WGS) entry which is preliminary data.</text>
</comment>
<dbReference type="Pfam" id="PF08447">
    <property type="entry name" value="PAS_3"/>
    <property type="match status" value="1"/>
</dbReference>
<gene>
    <name evidence="2" type="ORF">G5A70_13725</name>
</gene>
<evidence type="ECO:0000313" key="3">
    <source>
        <dbReference type="Proteomes" id="UP000822142"/>
    </source>
</evidence>
<protein>
    <submittedName>
        <fullName evidence="2">PAS domain-containing protein</fullName>
    </submittedName>
</protein>
<name>A0ABX2IFN2_BLAHA</name>
<proteinExistence type="predicted"/>
<reference evidence="2 3" key="1">
    <citation type="journal article" date="2020" name="Cell Host Microbe">
        <title>Functional and Genomic Variation between Human-Derived Isolates of Lachnospiraceae Reveals Inter- and Intra-Species Diversity.</title>
        <authorList>
            <person name="Sorbara M.T."/>
            <person name="Littmann E.R."/>
            <person name="Fontana E."/>
            <person name="Moody T.U."/>
            <person name="Kohout C.E."/>
            <person name="Gjonbalaj M."/>
            <person name="Eaton V."/>
            <person name="Seok R."/>
            <person name="Leiner I.M."/>
            <person name="Pamer E.G."/>
        </authorList>
    </citation>
    <scope>NUCLEOTIDE SEQUENCE [LARGE SCALE GENOMIC DNA]</scope>
    <source>
        <strain evidence="2 3">MSK.15.26</strain>
    </source>
</reference>
<feature type="domain" description="PAS fold-3" evidence="1">
    <location>
        <begin position="10"/>
        <end position="92"/>
    </location>
</feature>
<sequence length="118" mass="13738">MNPEKNQYEMYADRVMLEIMGVEGIPTPEECYQHWYGRIHQGYYQYVNSSVKRVIETGKVAQLEYAWKHPQKGEVMVSCLGAKVEDNDGMICLEGHHRIISEVEEPQFLPERTPVDSF</sequence>
<dbReference type="SUPFAM" id="SSF55785">
    <property type="entry name" value="PYP-like sensor domain (PAS domain)"/>
    <property type="match status" value="1"/>
</dbReference>
<dbReference type="EMBL" id="JAAITA010000026">
    <property type="protein sequence ID" value="NSJ87207.1"/>
    <property type="molecule type" value="Genomic_DNA"/>
</dbReference>
<dbReference type="InterPro" id="IPR035965">
    <property type="entry name" value="PAS-like_dom_sf"/>
</dbReference>